<sequence>MSSNEPVLSTPTVEVRPAIALVAVGAVLVNASAAAVNASAAAINASATAINASVTAVNASATAVNASAAAARHTQWCALRLQSVHSPPGSSLSVFPPHFNLSLIIPRRCLIRVHYYSHLFFFSLHREICKAGSKKEGDINGMPA</sequence>
<evidence type="ECO:0000313" key="1">
    <source>
        <dbReference type="EMBL" id="KAF9510786.1"/>
    </source>
</evidence>
<proteinExistence type="predicted"/>
<organism evidence="1 2">
    <name type="scientific">Hydnum rufescens UP504</name>
    <dbReference type="NCBI Taxonomy" id="1448309"/>
    <lineage>
        <taxon>Eukaryota</taxon>
        <taxon>Fungi</taxon>
        <taxon>Dikarya</taxon>
        <taxon>Basidiomycota</taxon>
        <taxon>Agaricomycotina</taxon>
        <taxon>Agaricomycetes</taxon>
        <taxon>Cantharellales</taxon>
        <taxon>Hydnaceae</taxon>
        <taxon>Hydnum</taxon>
    </lineage>
</organism>
<comment type="caution">
    <text evidence="1">The sequence shown here is derived from an EMBL/GenBank/DDBJ whole genome shotgun (WGS) entry which is preliminary data.</text>
</comment>
<gene>
    <name evidence="1" type="ORF">BS47DRAFT_43574</name>
</gene>
<name>A0A9P6DQ65_9AGAM</name>
<protein>
    <submittedName>
        <fullName evidence="1">Uncharacterized protein</fullName>
    </submittedName>
</protein>
<accession>A0A9P6DQ65</accession>
<evidence type="ECO:0000313" key="2">
    <source>
        <dbReference type="Proteomes" id="UP000886523"/>
    </source>
</evidence>
<dbReference type="EMBL" id="MU129010">
    <property type="protein sequence ID" value="KAF9510786.1"/>
    <property type="molecule type" value="Genomic_DNA"/>
</dbReference>
<dbReference type="Proteomes" id="UP000886523">
    <property type="component" value="Unassembled WGS sequence"/>
</dbReference>
<reference evidence="1" key="1">
    <citation type="journal article" date="2020" name="Nat. Commun.">
        <title>Large-scale genome sequencing of mycorrhizal fungi provides insights into the early evolution of symbiotic traits.</title>
        <authorList>
            <person name="Miyauchi S."/>
            <person name="Kiss E."/>
            <person name="Kuo A."/>
            <person name="Drula E."/>
            <person name="Kohler A."/>
            <person name="Sanchez-Garcia M."/>
            <person name="Morin E."/>
            <person name="Andreopoulos B."/>
            <person name="Barry K.W."/>
            <person name="Bonito G."/>
            <person name="Buee M."/>
            <person name="Carver A."/>
            <person name="Chen C."/>
            <person name="Cichocki N."/>
            <person name="Clum A."/>
            <person name="Culley D."/>
            <person name="Crous P.W."/>
            <person name="Fauchery L."/>
            <person name="Girlanda M."/>
            <person name="Hayes R.D."/>
            <person name="Keri Z."/>
            <person name="LaButti K."/>
            <person name="Lipzen A."/>
            <person name="Lombard V."/>
            <person name="Magnuson J."/>
            <person name="Maillard F."/>
            <person name="Murat C."/>
            <person name="Nolan M."/>
            <person name="Ohm R.A."/>
            <person name="Pangilinan J."/>
            <person name="Pereira M.F."/>
            <person name="Perotto S."/>
            <person name="Peter M."/>
            <person name="Pfister S."/>
            <person name="Riley R."/>
            <person name="Sitrit Y."/>
            <person name="Stielow J.B."/>
            <person name="Szollosi G."/>
            <person name="Zifcakova L."/>
            <person name="Stursova M."/>
            <person name="Spatafora J.W."/>
            <person name="Tedersoo L."/>
            <person name="Vaario L.M."/>
            <person name="Yamada A."/>
            <person name="Yan M."/>
            <person name="Wang P."/>
            <person name="Xu J."/>
            <person name="Bruns T."/>
            <person name="Baldrian P."/>
            <person name="Vilgalys R."/>
            <person name="Dunand C."/>
            <person name="Henrissat B."/>
            <person name="Grigoriev I.V."/>
            <person name="Hibbett D."/>
            <person name="Nagy L.G."/>
            <person name="Martin F.M."/>
        </authorList>
    </citation>
    <scope>NUCLEOTIDE SEQUENCE</scope>
    <source>
        <strain evidence="1">UP504</strain>
    </source>
</reference>
<dbReference type="AlphaFoldDB" id="A0A9P6DQ65"/>
<keyword evidence="2" id="KW-1185">Reference proteome</keyword>